<reference evidence="12 13" key="1">
    <citation type="journal article" date="2016" name="Nat. Commun.">
        <title>Thousands of microbial genomes shed light on interconnected biogeochemical processes in an aquifer system.</title>
        <authorList>
            <person name="Anantharaman K."/>
            <person name="Brown C.T."/>
            <person name="Hug L.A."/>
            <person name="Sharon I."/>
            <person name="Castelle C.J."/>
            <person name="Probst A.J."/>
            <person name="Thomas B.C."/>
            <person name="Singh A."/>
            <person name="Wilkins M.J."/>
            <person name="Karaoz U."/>
            <person name="Brodie E.L."/>
            <person name="Williams K.H."/>
            <person name="Hubbard S.S."/>
            <person name="Banfield J.F."/>
        </authorList>
    </citation>
    <scope>NUCLEOTIDE SEQUENCE [LARGE SCALE GENOMIC DNA]</scope>
</reference>
<keyword evidence="2 8" id="KW-0812">Transmembrane</keyword>
<evidence type="ECO:0000313" key="12">
    <source>
        <dbReference type="EMBL" id="OGY26904.1"/>
    </source>
</evidence>
<dbReference type="CDD" id="cd04590">
    <property type="entry name" value="CBS_pair_CorC_HlyC_assoc"/>
    <property type="match status" value="1"/>
</dbReference>
<dbReference type="PROSITE" id="PS51371">
    <property type="entry name" value="CBS"/>
    <property type="match status" value="2"/>
</dbReference>
<dbReference type="InterPro" id="IPR016169">
    <property type="entry name" value="FAD-bd_PCMH_sub2"/>
</dbReference>
<dbReference type="Pfam" id="PF03471">
    <property type="entry name" value="CorC_HlyC"/>
    <property type="match status" value="1"/>
</dbReference>
<feature type="transmembrane region" description="Helical" evidence="9">
    <location>
        <begin position="83"/>
        <end position="106"/>
    </location>
</feature>
<evidence type="ECO:0000256" key="6">
    <source>
        <dbReference type="ARBA" id="ARBA00023136"/>
    </source>
</evidence>
<feature type="transmembrane region" description="Helical" evidence="9">
    <location>
        <begin position="6"/>
        <end position="27"/>
    </location>
</feature>
<dbReference type="SUPFAM" id="SSF56176">
    <property type="entry name" value="FAD-binding/transporter-associated domain-like"/>
    <property type="match status" value="1"/>
</dbReference>
<dbReference type="InterPro" id="IPR002550">
    <property type="entry name" value="CNNM"/>
</dbReference>
<evidence type="ECO:0000259" key="11">
    <source>
        <dbReference type="PROSITE" id="PS51846"/>
    </source>
</evidence>
<evidence type="ECO:0000256" key="1">
    <source>
        <dbReference type="ARBA" id="ARBA00004141"/>
    </source>
</evidence>
<dbReference type="SMART" id="SM01091">
    <property type="entry name" value="CorC_HlyC"/>
    <property type="match status" value="1"/>
</dbReference>
<organism evidence="12 13">
    <name type="scientific">Candidatus Woykebacteria bacterium RBG_16_43_9</name>
    <dbReference type="NCBI Taxonomy" id="1802596"/>
    <lineage>
        <taxon>Bacteria</taxon>
        <taxon>Candidatus Woykeibacteriota</taxon>
    </lineage>
</organism>
<keyword evidence="3" id="KW-0677">Repeat</keyword>
<gene>
    <name evidence="12" type="ORF">A2Z11_01870</name>
</gene>
<evidence type="ECO:0000256" key="2">
    <source>
        <dbReference type="ARBA" id="ARBA00022692"/>
    </source>
</evidence>
<accession>A0A1G1WGY7</accession>
<feature type="domain" description="CNNM transmembrane" evidence="11">
    <location>
        <begin position="1"/>
        <end position="181"/>
    </location>
</feature>
<comment type="subcellular location">
    <subcellularLocation>
        <location evidence="1">Membrane</location>
        <topology evidence="1">Multi-pass membrane protein</topology>
    </subcellularLocation>
</comment>
<dbReference type="InterPro" id="IPR046342">
    <property type="entry name" value="CBS_dom_sf"/>
</dbReference>
<dbReference type="InterPro" id="IPR036318">
    <property type="entry name" value="FAD-bd_PCMH-like_sf"/>
</dbReference>
<sequence>MIEIFIFAILLSLSAFFAASETAIFSVSKFKLHSLQKEGKSGAAALARLKSNPNRLLATILVGNNVVNIFIASYAAFLATTAFGSVGVGLATGFTTALLLIFGDSLPKSLAAHRPAEVALFSAQFLEITAYLLYPAVVVLEKISFFFTKLFASGGIQPVTEEELKSVIAVSEEAGILGREATEIMENVVEFEDVRVGEVLTPEVSVVYLDGDKSLSEVMPTIVKTDYSRFPVFLGDEENIIGIFDIDFALREIQKRSWNTKVKELVVPPFIVPENKKVADLLSDFAKLKKKFALVVDEHGSFVGVVSLEDILEEIVGDIFDKSLKIEKLIKPVKGGGYEISGRARVSDLEDILHVNLRGDGFTTLAGLVETQLGRIPQKGERLKLKHFEIEVEDADERSIHRVRLYRLPVI</sequence>
<dbReference type="InterPro" id="IPR005170">
    <property type="entry name" value="Transptr-assoc_dom"/>
</dbReference>
<feature type="transmembrane region" description="Helical" evidence="9">
    <location>
        <begin position="118"/>
        <end position="140"/>
    </location>
</feature>
<evidence type="ECO:0000256" key="7">
    <source>
        <dbReference type="PROSITE-ProRule" id="PRU00703"/>
    </source>
</evidence>
<dbReference type="Gene3D" id="3.30.465.10">
    <property type="match status" value="1"/>
</dbReference>
<evidence type="ECO:0000256" key="4">
    <source>
        <dbReference type="ARBA" id="ARBA00022989"/>
    </source>
</evidence>
<evidence type="ECO:0000256" key="9">
    <source>
        <dbReference type="SAM" id="Phobius"/>
    </source>
</evidence>
<dbReference type="PANTHER" id="PTHR22777">
    <property type="entry name" value="HEMOLYSIN-RELATED"/>
    <property type="match status" value="1"/>
</dbReference>
<evidence type="ECO:0000313" key="13">
    <source>
        <dbReference type="Proteomes" id="UP000176389"/>
    </source>
</evidence>
<dbReference type="SMART" id="SM00116">
    <property type="entry name" value="CBS"/>
    <property type="match status" value="2"/>
</dbReference>
<dbReference type="InterPro" id="IPR000644">
    <property type="entry name" value="CBS_dom"/>
</dbReference>
<dbReference type="AlphaFoldDB" id="A0A1G1WGY7"/>
<evidence type="ECO:0000256" key="5">
    <source>
        <dbReference type="ARBA" id="ARBA00023122"/>
    </source>
</evidence>
<dbReference type="Proteomes" id="UP000176389">
    <property type="component" value="Unassembled WGS sequence"/>
</dbReference>
<dbReference type="PANTHER" id="PTHR22777:SF17">
    <property type="entry name" value="UPF0053 PROTEIN SLL0260"/>
    <property type="match status" value="1"/>
</dbReference>
<keyword evidence="6 8" id="KW-0472">Membrane</keyword>
<dbReference type="SUPFAM" id="SSF54631">
    <property type="entry name" value="CBS-domain pair"/>
    <property type="match status" value="1"/>
</dbReference>
<proteinExistence type="predicted"/>
<dbReference type="PROSITE" id="PS51846">
    <property type="entry name" value="CNNM"/>
    <property type="match status" value="1"/>
</dbReference>
<dbReference type="GO" id="GO:0005886">
    <property type="term" value="C:plasma membrane"/>
    <property type="evidence" value="ECO:0007669"/>
    <property type="project" value="TreeGrafter"/>
</dbReference>
<comment type="caution">
    <text evidence="12">The sequence shown here is derived from an EMBL/GenBank/DDBJ whole genome shotgun (WGS) entry which is preliminary data.</text>
</comment>
<dbReference type="Pfam" id="PF00571">
    <property type="entry name" value="CBS"/>
    <property type="match status" value="2"/>
</dbReference>
<keyword evidence="4 8" id="KW-1133">Transmembrane helix</keyword>
<feature type="transmembrane region" description="Helical" evidence="9">
    <location>
        <begin position="56"/>
        <end position="77"/>
    </location>
</feature>
<feature type="domain" description="CBS" evidence="10">
    <location>
        <begin position="265"/>
        <end position="322"/>
    </location>
</feature>
<protein>
    <recommendedName>
        <fullName evidence="14">Hemolysin</fullName>
    </recommendedName>
</protein>
<dbReference type="GO" id="GO:0050660">
    <property type="term" value="F:flavin adenine dinucleotide binding"/>
    <property type="evidence" value="ECO:0007669"/>
    <property type="project" value="InterPro"/>
</dbReference>
<name>A0A1G1WGY7_9BACT</name>
<dbReference type="InterPro" id="IPR044751">
    <property type="entry name" value="Ion_transp-like_CBS"/>
</dbReference>
<dbReference type="Pfam" id="PF01595">
    <property type="entry name" value="CNNM"/>
    <property type="match status" value="1"/>
</dbReference>
<evidence type="ECO:0000256" key="8">
    <source>
        <dbReference type="PROSITE-ProRule" id="PRU01193"/>
    </source>
</evidence>
<keyword evidence="5 7" id="KW-0129">CBS domain</keyword>
<evidence type="ECO:0000259" key="10">
    <source>
        <dbReference type="PROSITE" id="PS51371"/>
    </source>
</evidence>
<dbReference type="EMBL" id="MHCS01000008">
    <property type="protein sequence ID" value="OGY26904.1"/>
    <property type="molecule type" value="Genomic_DNA"/>
</dbReference>
<evidence type="ECO:0008006" key="14">
    <source>
        <dbReference type="Google" id="ProtNLM"/>
    </source>
</evidence>
<feature type="domain" description="CBS" evidence="10">
    <location>
        <begin position="200"/>
        <end position="262"/>
    </location>
</feature>
<evidence type="ECO:0000256" key="3">
    <source>
        <dbReference type="ARBA" id="ARBA00022737"/>
    </source>
</evidence>
<dbReference type="Gene3D" id="3.10.580.10">
    <property type="entry name" value="CBS-domain"/>
    <property type="match status" value="1"/>
</dbReference>